<dbReference type="EMBL" id="VVND01000007">
    <property type="protein sequence ID" value="KAA3159664.1"/>
    <property type="molecule type" value="Genomic_DNA"/>
</dbReference>
<sequence>MDVLKGLLLINDIDPFDAYGAFLAEDKPGDMKNYSSLLRPAAVKAQKEVSLRERHGVTVPSTIVQRREARDVSLQFAILAADREEFLSRYTAFVEMLQTGEEGWLDFYFPEMNRHFHLFYREASDYKQLTDFEGEVAGKFTVKFREPQPSF</sequence>
<keyword evidence="2" id="KW-1185">Reference proteome</keyword>
<gene>
    <name evidence="1" type="ORF">F2A26_06395</name>
</gene>
<organism evidence="1 2">
    <name type="scientific">Alistipes finegoldii</name>
    <dbReference type="NCBI Taxonomy" id="214856"/>
    <lineage>
        <taxon>Bacteria</taxon>
        <taxon>Pseudomonadati</taxon>
        <taxon>Bacteroidota</taxon>
        <taxon>Bacteroidia</taxon>
        <taxon>Bacteroidales</taxon>
        <taxon>Rikenellaceae</taxon>
        <taxon>Alistipes</taxon>
    </lineage>
</organism>
<evidence type="ECO:0000313" key="2">
    <source>
        <dbReference type="Proteomes" id="UP000324870"/>
    </source>
</evidence>
<dbReference type="Proteomes" id="UP000324870">
    <property type="component" value="Unassembled WGS sequence"/>
</dbReference>
<proteinExistence type="predicted"/>
<name>A0ABQ6S4D4_9BACT</name>
<comment type="caution">
    <text evidence="1">The sequence shown here is derived from an EMBL/GenBank/DDBJ whole genome shotgun (WGS) entry which is preliminary data.</text>
</comment>
<evidence type="ECO:0008006" key="3">
    <source>
        <dbReference type="Google" id="ProtNLM"/>
    </source>
</evidence>
<evidence type="ECO:0000313" key="1">
    <source>
        <dbReference type="EMBL" id="KAA3159664.1"/>
    </source>
</evidence>
<reference evidence="1 2" key="1">
    <citation type="journal article" date="2019" name="Nat. Med.">
        <title>A library of human gut bacterial isolates paired with longitudinal multiomics data enables mechanistic microbiome research.</title>
        <authorList>
            <person name="Poyet M."/>
            <person name="Groussin M."/>
            <person name="Gibbons S.M."/>
            <person name="Avila-Pacheco J."/>
            <person name="Jiang X."/>
            <person name="Kearney S.M."/>
            <person name="Perrotta A.R."/>
            <person name="Berdy B."/>
            <person name="Zhao S."/>
            <person name="Lieberman T.D."/>
            <person name="Swanson P.K."/>
            <person name="Smith M."/>
            <person name="Roesemann S."/>
            <person name="Alexander J.E."/>
            <person name="Rich S.A."/>
            <person name="Livny J."/>
            <person name="Vlamakis H."/>
            <person name="Clish C."/>
            <person name="Bullock K."/>
            <person name="Deik A."/>
            <person name="Scott J."/>
            <person name="Pierce K.A."/>
            <person name="Xavier R.J."/>
            <person name="Alm E.J."/>
        </authorList>
    </citation>
    <scope>NUCLEOTIDE SEQUENCE [LARGE SCALE GENOMIC DNA]</scope>
    <source>
        <strain evidence="1 2">BIOML-A1</strain>
    </source>
</reference>
<dbReference type="RefSeq" id="WP_130062872.1">
    <property type="nucleotide sequence ID" value="NZ_DBFCHR010000137.1"/>
</dbReference>
<protein>
    <recommendedName>
        <fullName evidence="3">DUF695 domain-containing protein</fullName>
    </recommendedName>
</protein>
<accession>A0ABQ6S4D4</accession>